<dbReference type="AlphaFoldDB" id="A0A6J2UI86"/>
<dbReference type="Proteomes" id="UP000504634">
    <property type="component" value="Unplaced"/>
</dbReference>
<protein>
    <submittedName>
        <fullName evidence="4">Uncharacterized protein LOC115634355</fullName>
    </submittedName>
</protein>
<organism evidence="3 4">
    <name type="scientific">Drosophila lebanonensis</name>
    <name type="common">Fruit fly</name>
    <name type="synonym">Scaptodrosophila lebanonensis</name>
    <dbReference type="NCBI Taxonomy" id="7225"/>
    <lineage>
        <taxon>Eukaryota</taxon>
        <taxon>Metazoa</taxon>
        <taxon>Ecdysozoa</taxon>
        <taxon>Arthropoda</taxon>
        <taxon>Hexapoda</taxon>
        <taxon>Insecta</taxon>
        <taxon>Pterygota</taxon>
        <taxon>Neoptera</taxon>
        <taxon>Endopterygota</taxon>
        <taxon>Diptera</taxon>
        <taxon>Brachycera</taxon>
        <taxon>Muscomorpha</taxon>
        <taxon>Ephydroidea</taxon>
        <taxon>Drosophilidae</taxon>
        <taxon>Scaptodrosophila</taxon>
    </lineage>
</organism>
<evidence type="ECO:0000256" key="2">
    <source>
        <dbReference type="SAM" id="SignalP"/>
    </source>
</evidence>
<sequence>MYLLPNSMLTALAIVFAMSQLQCDDAMHTGLEGMDVVRPKNGTNGSQIESAIKTNSTSVLISDAPQSNSPNPKSRKPAVKSLKHIARSKRETEPTMPFDFHTLHAPCDWDTRGRVYYIEYFPNHCIWVWNNKNVHEGFFRAYKTYELEGFFFGQLYERLKRFEIDPHSWDYSDMEVID</sequence>
<feature type="region of interest" description="Disordered" evidence="1">
    <location>
        <begin position="61"/>
        <end position="80"/>
    </location>
</feature>
<accession>A0A6J2UI86</accession>
<reference evidence="4" key="1">
    <citation type="submission" date="2025-08" db="UniProtKB">
        <authorList>
            <consortium name="RefSeq"/>
        </authorList>
    </citation>
    <scope>IDENTIFICATION</scope>
    <source>
        <strain evidence="4">11010-0011.00</strain>
        <tissue evidence="4">Whole body</tissue>
    </source>
</reference>
<feature type="compositionally biased region" description="Polar residues" evidence="1">
    <location>
        <begin position="61"/>
        <end position="72"/>
    </location>
</feature>
<name>A0A6J2UI86_DROLE</name>
<dbReference type="RefSeq" id="XP_030387875.1">
    <property type="nucleotide sequence ID" value="XM_030532015.1"/>
</dbReference>
<feature type="chain" id="PRO_5026729522" evidence="2">
    <location>
        <begin position="24"/>
        <end position="178"/>
    </location>
</feature>
<dbReference type="InterPro" id="IPR031931">
    <property type="entry name" value="DUF4768"/>
</dbReference>
<evidence type="ECO:0000313" key="3">
    <source>
        <dbReference type="Proteomes" id="UP000504634"/>
    </source>
</evidence>
<dbReference type="Pfam" id="PF15989">
    <property type="entry name" value="DUF4768"/>
    <property type="match status" value="1"/>
</dbReference>
<dbReference type="OrthoDB" id="7850108at2759"/>
<feature type="signal peptide" evidence="2">
    <location>
        <begin position="1"/>
        <end position="23"/>
    </location>
</feature>
<evidence type="ECO:0000313" key="4">
    <source>
        <dbReference type="RefSeq" id="XP_030387875.1"/>
    </source>
</evidence>
<dbReference type="GeneID" id="115634355"/>
<proteinExistence type="predicted"/>
<keyword evidence="2" id="KW-0732">Signal</keyword>
<evidence type="ECO:0000256" key="1">
    <source>
        <dbReference type="SAM" id="MobiDB-lite"/>
    </source>
</evidence>
<gene>
    <name evidence="4" type="primary">LOC115634355</name>
</gene>
<keyword evidence="3" id="KW-1185">Reference proteome</keyword>